<evidence type="ECO:0000313" key="3">
    <source>
        <dbReference type="EMBL" id="EFJ50170.1"/>
    </source>
</evidence>
<dbReference type="Pfam" id="PF17032">
    <property type="entry name" value="Zn_ribbon_15"/>
    <property type="match status" value="1"/>
</dbReference>
<dbReference type="PANTHER" id="PTHR36718">
    <property type="entry name" value="OS05G0435400 PROTEIN"/>
    <property type="match status" value="1"/>
</dbReference>
<evidence type="ECO:0000313" key="4">
    <source>
        <dbReference type="Proteomes" id="UP000001058"/>
    </source>
</evidence>
<dbReference type="OrthoDB" id="1850117at2759"/>
<dbReference type="InParanoid" id="D8TQL0"/>
<protein>
    <recommendedName>
        <fullName evidence="2">Zinc-ribbon 15 domain-containing protein</fullName>
    </recommendedName>
</protein>
<evidence type="ECO:0000256" key="1">
    <source>
        <dbReference type="SAM" id="MobiDB-lite"/>
    </source>
</evidence>
<gene>
    <name evidence="3" type="ORF">VOLCADRAFT_58546</name>
</gene>
<dbReference type="InterPro" id="IPR031493">
    <property type="entry name" value="Zinc_ribbon_15"/>
</dbReference>
<dbReference type="PANTHER" id="PTHR36718:SF1">
    <property type="entry name" value="DOUBLE ZINC RIBBON PROTEIN MJ0416"/>
    <property type="match status" value="1"/>
</dbReference>
<reference evidence="3 4" key="1">
    <citation type="journal article" date="2010" name="Science">
        <title>Genomic analysis of organismal complexity in the multicellular green alga Volvox carteri.</title>
        <authorList>
            <person name="Prochnik S.E."/>
            <person name="Umen J."/>
            <person name="Nedelcu A.M."/>
            <person name="Hallmann A."/>
            <person name="Miller S.M."/>
            <person name="Nishii I."/>
            <person name="Ferris P."/>
            <person name="Kuo A."/>
            <person name="Mitros T."/>
            <person name="Fritz-Laylin L.K."/>
            <person name="Hellsten U."/>
            <person name="Chapman J."/>
            <person name="Simakov O."/>
            <person name="Rensing S.A."/>
            <person name="Terry A."/>
            <person name="Pangilinan J."/>
            <person name="Kapitonov V."/>
            <person name="Jurka J."/>
            <person name="Salamov A."/>
            <person name="Shapiro H."/>
            <person name="Schmutz J."/>
            <person name="Grimwood J."/>
            <person name="Lindquist E."/>
            <person name="Lucas S."/>
            <person name="Grigoriev I.V."/>
            <person name="Schmitt R."/>
            <person name="Kirk D."/>
            <person name="Rokhsar D.S."/>
        </authorList>
    </citation>
    <scope>NUCLEOTIDE SEQUENCE [LARGE SCALE GENOMIC DNA]</scope>
    <source>
        <strain evidence="4">f. Nagariensis / Eve</strain>
    </source>
</reference>
<dbReference type="RefSeq" id="XP_002948790.1">
    <property type="nucleotide sequence ID" value="XM_002948744.1"/>
</dbReference>
<dbReference type="EMBL" id="GL378332">
    <property type="protein sequence ID" value="EFJ50170.1"/>
    <property type="molecule type" value="Genomic_DNA"/>
</dbReference>
<feature type="region of interest" description="Disordered" evidence="1">
    <location>
        <begin position="68"/>
        <end position="87"/>
    </location>
</feature>
<dbReference type="KEGG" id="vcn:VOLCADRAFT_58546"/>
<dbReference type="Proteomes" id="UP000001058">
    <property type="component" value="Unassembled WGS sequence"/>
</dbReference>
<dbReference type="GeneID" id="9627361"/>
<dbReference type="InterPro" id="IPR053281">
    <property type="entry name" value="Double_zinc_ribbon"/>
</dbReference>
<dbReference type="eggNOG" id="ENOG502S1AP">
    <property type="taxonomic scope" value="Eukaryota"/>
</dbReference>
<keyword evidence="4" id="KW-1185">Reference proteome</keyword>
<feature type="domain" description="Zinc-ribbon 15" evidence="2">
    <location>
        <begin position="22"/>
        <end position="110"/>
    </location>
</feature>
<name>D8TQL0_VOLCA</name>
<sequence>MFFFFVGGVSQKTVVLRTLAQRCINCGSQVLREERVDNVLSIFFLPVWTISKGTAFITCGTCGWTSFEDQTQLPPPPSPRLPQLPSRQSASCPGCGRHVQPDFAFCPSCGRSLVG</sequence>
<dbReference type="AlphaFoldDB" id="D8TQL0"/>
<organism evidence="4">
    <name type="scientific">Volvox carteri f. nagariensis</name>
    <dbReference type="NCBI Taxonomy" id="3068"/>
    <lineage>
        <taxon>Eukaryota</taxon>
        <taxon>Viridiplantae</taxon>
        <taxon>Chlorophyta</taxon>
        <taxon>core chlorophytes</taxon>
        <taxon>Chlorophyceae</taxon>
        <taxon>CS clade</taxon>
        <taxon>Chlamydomonadales</taxon>
        <taxon>Volvocaceae</taxon>
        <taxon>Volvox</taxon>
    </lineage>
</organism>
<feature type="compositionally biased region" description="Pro residues" evidence="1">
    <location>
        <begin position="73"/>
        <end position="82"/>
    </location>
</feature>
<proteinExistence type="predicted"/>
<evidence type="ECO:0000259" key="2">
    <source>
        <dbReference type="Pfam" id="PF17032"/>
    </source>
</evidence>
<accession>D8TQL0</accession>